<comment type="caution">
    <text evidence="1">The sequence shown here is derived from an EMBL/GenBank/DDBJ whole genome shotgun (WGS) entry which is preliminary data.</text>
</comment>
<evidence type="ECO:0000313" key="2">
    <source>
        <dbReference type="Proteomes" id="UP000460298"/>
    </source>
</evidence>
<protein>
    <recommendedName>
        <fullName evidence="3">Lipoprotein</fullName>
    </recommendedName>
</protein>
<evidence type="ECO:0000313" key="1">
    <source>
        <dbReference type="EMBL" id="KAB2928880.1"/>
    </source>
</evidence>
<accession>A0A833GX58</accession>
<evidence type="ECO:0008006" key="3">
    <source>
        <dbReference type="Google" id="ProtNLM"/>
    </source>
</evidence>
<sequence length="105" mass="11829">MRLRTISNSLNALLLLTLLSLFTGCFSHKYVVLESDKPRQPEIIELKIFTLLWFVPIETEISPERLCPGSRIRMINMYDSAMDGLVCGATLGLVCPHMVGVECEE</sequence>
<reference evidence="1 2" key="1">
    <citation type="submission" date="2019-10" db="EMBL/GenBank/DDBJ databases">
        <title>Extracellular Electron Transfer in a Candidatus Methanoperedens spp. Enrichment Culture.</title>
        <authorList>
            <person name="Berger S."/>
            <person name="Rangel Shaw D."/>
            <person name="Berben T."/>
            <person name="In 'T Zandt M."/>
            <person name="Frank J."/>
            <person name="Reimann J."/>
            <person name="Jetten M.S.M."/>
            <person name="Welte C.U."/>
        </authorList>
    </citation>
    <scope>NUCLEOTIDE SEQUENCE [LARGE SCALE GENOMIC DNA]</scope>
    <source>
        <strain evidence="1">SB12</strain>
    </source>
</reference>
<dbReference type="PROSITE" id="PS51257">
    <property type="entry name" value="PROKAR_LIPOPROTEIN"/>
    <property type="match status" value="1"/>
</dbReference>
<proteinExistence type="predicted"/>
<dbReference type="AlphaFoldDB" id="A0A833GX58"/>
<name>A0A833GX58_9LEPT</name>
<organism evidence="1 2">
    <name type="scientific">Leptonema illini</name>
    <dbReference type="NCBI Taxonomy" id="183"/>
    <lineage>
        <taxon>Bacteria</taxon>
        <taxon>Pseudomonadati</taxon>
        <taxon>Spirochaetota</taxon>
        <taxon>Spirochaetia</taxon>
        <taxon>Leptospirales</taxon>
        <taxon>Leptospiraceae</taxon>
        <taxon>Leptonema</taxon>
    </lineage>
</organism>
<gene>
    <name evidence="1" type="ORF">F9K24_21555</name>
</gene>
<dbReference type="EMBL" id="WBUI01000043">
    <property type="protein sequence ID" value="KAB2928880.1"/>
    <property type="molecule type" value="Genomic_DNA"/>
</dbReference>
<dbReference type="Proteomes" id="UP000460298">
    <property type="component" value="Unassembled WGS sequence"/>
</dbReference>